<gene>
    <name evidence="2" type="ORF">BO82DRAFT_349251</name>
</gene>
<proteinExistence type="predicted"/>
<keyword evidence="3" id="KW-1185">Reference proteome</keyword>
<accession>A0A319BSK2</accession>
<keyword evidence="1" id="KW-1133">Transmembrane helix</keyword>
<evidence type="ECO:0000313" key="2">
    <source>
        <dbReference type="EMBL" id="PYH75451.1"/>
    </source>
</evidence>
<dbReference type="AlphaFoldDB" id="A0A319BSK2"/>
<dbReference type="Proteomes" id="UP000248340">
    <property type="component" value="Unassembled WGS sequence"/>
</dbReference>
<feature type="non-terminal residue" evidence="2">
    <location>
        <position position="1"/>
    </location>
</feature>
<reference evidence="2 3" key="1">
    <citation type="submission" date="2016-12" db="EMBL/GenBank/DDBJ databases">
        <title>The genomes of Aspergillus section Nigri reveals drivers in fungal speciation.</title>
        <authorList>
            <consortium name="DOE Joint Genome Institute"/>
            <person name="Vesth T.C."/>
            <person name="Nybo J."/>
            <person name="Theobald S."/>
            <person name="Brandl J."/>
            <person name="Frisvad J.C."/>
            <person name="Nielsen K.F."/>
            <person name="Lyhne E.K."/>
            <person name="Kogle M.E."/>
            <person name="Kuo A."/>
            <person name="Riley R."/>
            <person name="Clum A."/>
            <person name="Nolan M."/>
            <person name="Lipzen A."/>
            <person name="Salamov A."/>
            <person name="Henrissat B."/>
            <person name="Wiebenga A."/>
            <person name="De Vries R.P."/>
            <person name="Grigoriev I.V."/>
            <person name="Mortensen U.H."/>
            <person name="Andersen M.R."/>
            <person name="Baker S.E."/>
        </authorList>
    </citation>
    <scope>NUCLEOTIDE SEQUENCE [LARGE SCALE GENOMIC DNA]</scope>
    <source>
        <strain evidence="2 3">CBS 121591</strain>
    </source>
</reference>
<keyword evidence="1" id="KW-0472">Membrane</keyword>
<protein>
    <submittedName>
        <fullName evidence="2">Uncharacterized protein</fullName>
    </submittedName>
</protein>
<evidence type="ECO:0000256" key="1">
    <source>
        <dbReference type="SAM" id="Phobius"/>
    </source>
</evidence>
<keyword evidence="1" id="KW-0812">Transmembrane</keyword>
<dbReference type="EMBL" id="KZ821795">
    <property type="protein sequence ID" value="PYH75451.1"/>
    <property type="molecule type" value="Genomic_DNA"/>
</dbReference>
<dbReference type="RefSeq" id="XP_025485651.1">
    <property type="nucleotide sequence ID" value="XM_025633868.1"/>
</dbReference>
<organism evidence="2 3">
    <name type="scientific">Aspergillus uvarum CBS 121591</name>
    <dbReference type="NCBI Taxonomy" id="1448315"/>
    <lineage>
        <taxon>Eukaryota</taxon>
        <taxon>Fungi</taxon>
        <taxon>Dikarya</taxon>
        <taxon>Ascomycota</taxon>
        <taxon>Pezizomycotina</taxon>
        <taxon>Eurotiomycetes</taxon>
        <taxon>Eurotiomycetidae</taxon>
        <taxon>Eurotiales</taxon>
        <taxon>Aspergillaceae</taxon>
        <taxon>Aspergillus</taxon>
        <taxon>Aspergillus subgen. Circumdati</taxon>
    </lineage>
</organism>
<feature type="transmembrane region" description="Helical" evidence="1">
    <location>
        <begin position="20"/>
        <end position="42"/>
    </location>
</feature>
<sequence>NPRHTPPLPGFWKDWQTPAGRLILTSILLTFGNAFGGNYTIFVKSRTAISI</sequence>
<dbReference type="GeneID" id="37136609"/>
<name>A0A319BSK2_9EURO</name>
<evidence type="ECO:0000313" key="3">
    <source>
        <dbReference type="Proteomes" id="UP000248340"/>
    </source>
</evidence>
<dbReference type="VEuPathDB" id="FungiDB:BO82DRAFT_349251"/>